<accession>A0A815M139</accession>
<comment type="caution">
    <text evidence="1">The sequence shown here is derived from an EMBL/GenBank/DDBJ whole genome shotgun (WGS) entry which is preliminary data.</text>
</comment>
<evidence type="ECO:0000313" key="2">
    <source>
        <dbReference type="EMBL" id="CAF1431456.1"/>
    </source>
</evidence>
<keyword evidence="3" id="KW-1185">Reference proteome</keyword>
<reference evidence="1" key="1">
    <citation type="submission" date="2021-02" db="EMBL/GenBank/DDBJ databases">
        <authorList>
            <person name="Nowell W R."/>
        </authorList>
    </citation>
    <scope>NUCLEOTIDE SEQUENCE</scope>
</reference>
<organism evidence="1 4">
    <name type="scientific">Adineta ricciae</name>
    <name type="common">Rotifer</name>
    <dbReference type="NCBI Taxonomy" id="249248"/>
    <lineage>
        <taxon>Eukaryota</taxon>
        <taxon>Metazoa</taxon>
        <taxon>Spiralia</taxon>
        <taxon>Gnathifera</taxon>
        <taxon>Rotifera</taxon>
        <taxon>Eurotatoria</taxon>
        <taxon>Bdelloidea</taxon>
        <taxon>Adinetida</taxon>
        <taxon>Adinetidae</taxon>
        <taxon>Adineta</taxon>
    </lineage>
</organism>
<protein>
    <submittedName>
        <fullName evidence="1">Uncharacterized protein</fullName>
    </submittedName>
</protein>
<name>A0A815M139_ADIRI</name>
<dbReference type="OrthoDB" id="10067148at2759"/>
<dbReference type="Proteomes" id="UP000663852">
    <property type="component" value="Unassembled WGS sequence"/>
</dbReference>
<dbReference type="EMBL" id="CAJNOJ010000357">
    <property type="protein sequence ID" value="CAF1415255.1"/>
    <property type="molecule type" value="Genomic_DNA"/>
</dbReference>
<sequence length="335" mass="38196">MAYQLRDVDNRLHRIHADTAQEVNGIQNYATSRATTEAVDAYERALMNRTSHLKSNVNGQLDNLQESIFSRRPSSSDISYEQKREQYHQLLVHANSGIKAFVNIPMADNSSSKSNEKHSVKSRIRNFFGVAESNHSEPNTTQRSEQRSIPAHVENTGGAGAHGTQTQTLTLTEQVQQRMPTLILKLKAKYEEELKGKSEQVQEEFLKQHIDAFRTMIFRNIDEFQSLVLSARPPASAVNDPNYEEQKQIYCELLKAATGLMSNMQETLNTVLTQYRLFIDDLWEAICSGKDPNPIATRFQQQTDAYIKKAWDPVFAQADKMMQEIENSRNSQPNK</sequence>
<dbReference type="Proteomes" id="UP000663828">
    <property type="component" value="Unassembled WGS sequence"/>
</dbReference>
<evidence type="ECO:0000313" key="3">
    <source>
        <dbReference type="Proteomes" id="UP000663828"/>
    </source>
</evidence>
<dbReference type="EMBL" id="CAJNOR010003619">
    <property type="protein sequence ID" value="CAF1431456.1"/>
    <property type="molecule type" value="Genomic_DNA"/>
</dbReference>
<proteinExistence type="predicted"/>
<gene>
    <name evidence="1" type="ORF">EDS130_LOCUS37038</name>
    <name evidence="2" type="ORF">XAT740_LOCUS35799</name>
</gene>
<evidence type="ECO:0000313" key="1">
    <source>
        <dbReference type="EMBL" id="CAF1415255.1"/>
    </source>
</evidence>
<evidence type="ECO:0000313" key="4">
    <source>
        <dbReference type="Proteomes" id="UP000663852"/>
    </source>
</evidence>
<dbReference type="AlphaFoldDB" id="A0A815M139"/>